<evidence type="ECO:0000259" key="3">
    <source>
        <dbReference type="PROSITE" id="PS50914"/>
    </source>
</evidence>
<dbReference type="OrthoDB" id="291345at2"/>
<reference evidence="4 5" key="1">
    <citation type="submission" date="2019-02" db="EMBL/GenBank/DDBJ databases">
        <title>Deep-cultivation of Planctomycetes and their phenomic and genomic characterization uncovers novel biology.</title>
        <authorList>
            <person name="Wiegand S."/>
            <person name="Jogler M."/>
            <person name="Boedeker C."/>
            <person name="Pinto D."/>
            <person name="Vollmers J."/>
            <person name="Rivas-Marin E."/>
            <person name="Kohn T."/>
            <person name="Peeters S.H."/>
            <person name="Heuer A."/>
            <person name="Rast P."/>
            <person name="Oberbeckmann S."/>
            <person name="Bunk B."/>
            <person name="Jeske O."/>
            <person name="Meyerdierks A."/>
            <person name="Storesund J.E."/>
            <person name="Kallscheuer N."/>
            <person name="Luecker S."/>
            <person name="Lage O.M."/>
            <person name="Pohl T."/>
            <person name="Merkel B.J."/>
            <person name="Hornburger P."/>
            <person name="Mueller R.-W."/>
            <person name="Bruemmer F."/>
            <person name="Labrenz M."/>
            <person name="Spormann A.M."/>
            <person name="Op Den Camp H."/>
            <person name="Overmann J."/>
            <person name="Amann R."/>
            <person name="Jetten M.S.M."/>
            <person name="Mascher T."/>
            <person name="Medema M.H."/>
            <person name="Devos D.P."/>
            <person name="Kaster A.-K."/>
            <person name="Ovreas L."/>
            <person name="Rohde M."/>
            <person name="Galperin M.Y."/>
            <person name="Jogler C."/>
        </authorList>
    </citation>
    <scope>NUCLEOTIDE SEQUENCE [LARGE SCALE GENOMIC DNA]</scope>
    <source>
        <strain evidence="4 5">Q31b</strain>
    </source>
</reference>
<name>A0A5C6DZK2_9BACT</name>
<keyword evidence="5" id="KW-1185">Reference proteome</keyword>
<comment type="caution">
    <text evidence="4">The sequence shown here is derived from an EMBL/GenBank/DDBJ whole genome shotgun (WGS) entry which is preliminary data.</text>
</comment>
<protein>
    <submittedName>
        <fullName evidence="4">BON domain protein</fullName>
    </submittedName>
</protein>
<feature type="signal peptide" evidence="2">
    <location>
        <begin position="1"/>
        <end position="22"/>
    </location>
</feature>
<gene>
    <name evidence="4" type="ORF">Q31b_26460</name>
</gene>
<proteinExistence type="predicted"/>
<organism evidence="4 5">
    <name type="scientific">Novipirellula aureliae</name>
    <dbReference type="NCBI Taxonomy" id="2527966"/>
    <lineage>
        <taxon>Bacteria</taxon>
        <taxon>Pseudomonadati</taxon>
        <taxon>Planctomycetota</taxon>
        <taxon>Planctomycetia</taxon>
        <taxon>Pirellulales</taxon>
        <taxon>Pirellulaceae</taxon>
        <taxon>Novipirellula</taxon>
    </lineage>
</organism>
<sequence precursor="true">MMIRRIFTSCLFAALLSSPLFAQGNADTSDQGGTLTPASGGLDADAAFSAIDRGTAVGQTAETGLGFGGVGGTTTTGTTARTTGGVSMGGMGGMGGFSSMFGNQTGQTGSSTPPVIRTRLRSAIEVPPRPQWQTEQSATALIRSLPSGKRMPGVQVRVEGRTAVIAGTVSSQHDRRMSELLMRLEPGVRNVDNQIEVLP</sequence>
<dbReference type="EMBL" id="SJPY01000004">
    <property type="protein sequence ID" value="TWU41207.1"/>
    <property type="molecule type" value="Genomic_DNA"/>
</dbReference>
<feature type="compositionally biased region" description="Low complexity" evidence="1">
    <location>
        <begin position="75"/>
        <end position="84"/>
    </location>
</feature>
<evidence type="ECO:0000256" key="1">
    <source>
        <dbReference type="SAM" id="MobiDB-lite"/>
    </source>
</evidence>
<dbReference type="InterPro" id="IPR007055">
    <property type="entry name" value="BON_dom"/>
</dbReference>
<accession>A0A5C6DZK2</accession>
<evidence type="ECO:0000256" key="2">
    <source>
        <dbReference type="SAM" id="SignalP"/>
    </source>
</evidence>
<dbReference type="AlphaFoldDB" id="A0A5C6DZK2"/>
<evidence type="ECO:0000313" key="5">
    <source>
        <dbReference type="Proteomes" id="UP000315471"/>
    </source>
</evidence>
<feature type="domain" description="BON" evidence="3">
    <location>
        <begin position="130"/>
        <end position="199"/>
    </location>
</feature>
<feature type="chain" id="PRO_5022782284" evidence="2">
    <location>
        <begin position="23"/>
        <end position="199"/>
    </location>
</feature>
<dbReference type="Proteomes" id="UP000315471">
    <property type="component" value="Unassembled WGS sequence"/>
</dbReference>
<keyword evidence="2" id="KW-0732">Signal</keyword>
<dbReference type="RefSeq" id="WP_146600066.1">
    <property type="nucleotide sequence ID" value="NZ_SJPY01000004.1"/>
</dbReference>
<evidence type="ECO:0000313" key="4">
    <source>
        <dbReference type="EMBL" id="TWU41207.1"/>
    </source>
</evidence>
<dbReference type="PROSITE" id="PS50914">
    <property type="entry name" value="BON"/>
    <property type="match status" value="1"/>
</dbReference>
<dbReference type="Gene3D" id="3.30.1340.30">
    <property type="match status" value="1"/>
</dbReference>
<feature type="region of interest" description="Disordered" evidence="1">
    <location>
        <begin position="61"/>
        <end position="84"/>
    </location>
</feature>
<dbReference type="Pfam" id="PF04972">
    <property type="entry name" value="BON"/>
    <property type="match status" value="1"/>
</dbReference>
<feature type="compositionally biased region" description="Gly residues" evidence="1">
    <location>
        <begin position="65"/>
        <end position="74"/>
    </location>
</feature>